<feature type="region of interest" description="Disordered" evidence="1">
    <location>
        <begin position="398"/>
        <end position="443"/>
    </location>
</feature>
<protein>
    <recommendedName>
        <fullName evidence="4">DUF3150 domain-containing protein</fullName>
    </recommendedName>
</protein>
<sequence>MSNNVKTSTSEAAANCVALPQDYLTKNLVIFYLFFRQWTGSVAMTRADYSDGIKDGTLPPDEVTANYGQKRVIDPKHLRIFETLKKRAETVLNDNGLPFCKGYAIPVDKAQEVADAIRVIAEDYNAKRDEFVRDMPQRCQEWINQNPAFAARMVVPSPVVIAERINADFSLCQFMPVNATIDKTGSLNRTVGGLFEEVLRDISKRSKLLLHRSVVGKQPEDLSQRTLSTLKVMREKLTSLQFLNSGVRPLLELLNRLLAIMPTKGKFSTQQFNILSGALGLMCDESLLNEVATGRLTLDQYISNSFGTTIMPMSNPDPVLLNATPVASQPETASMFVMTPTADEKTEVTAPTNVVAETEATAKVEEVTKEAEKAPEATVLDPTGLDDVDSVLASFFGSPSEEAKVSESEHEESTEEVSTNSVEENMLDEDVPPAPPVIHLSAF</sequence>
<organism evidence="2 3">
    <name type="scientific">Faecalibacterium prausnitzii</name>
    <dbReference type="NCBI Taxonomy" id="853"/>
    <lineage>
        <taxon>Bacteria</taxon>
        <taxon>Bacillati</taxon>
        <taxon>Bacillota</taxon>
        <taxon>Clostridia</taxon>
        <taxon>Eubacteriales</taxon>
        <taxon>Oscillospiraceae</taxon>
        <taxon>Faecalibacterium</taxon>
    </lineage>
</organism>
<evidence type="ECO:0000313" key="3">
    <source>
        <dbReference type="Proteomes" id="UP000811365"/>
    </source>
</evidence>
<reference evidence="2" key="1">
    <citation type="submission" date="2021-02" db="EMBL/GenBank/DDBJ databases">
        <title>Infant gut strain persistence is associated with maternal origin, phylogeny, and functional potential including surface adhesion and iron acquisition.</title>
        <authorList>
            <person name="Lou Y.C."/>
        </authorList>
    </citation>
    <scope>NUCLEOTIDE SEQUENCE</scope>
    <source>
        <strain evidence="2">L2_039_000G1_dasL2_039_000G1_maxbin2.maxbin.077</strain>
    </source>
</reference>
<dbReference type="Proteomes" id="UP000811365">
    <property type="component" value="Unassembled WGS sequence"/>
</dbReference>
<dbReference type="AlphaFoldDB" id="A0A9E1GMX9"/>
<dbReference type="EMBL" id="JAGZYH010000082">
    <property type="protein sequence ID" value="MBS6623243.1"/>
    <property type="molecule type" value="Genomic_DNA"/>
</dbReference>
<dbReference type="Pfam" id="PF11348">
    <property type="entry name" value="DUF3150"/>
    <property type="match status" value="1"/>
</dbReference>
<comment type="caution">
    <text evidence="2">The sequence shown here is derived from an EMBL/GenBank/DDBJ whole genome shotgun (WGS) entry which is preliminary data.</text>
</comment>
<name>A0A9E1GMX9_9FIRM</name>
<evidence type="ECO:0000313" key="2">
    <source>
        <dbReference type="EMBL" id="MBS6623243.1"/>
    </source>
</evidence>
<evidence type="ECO:0008006" key="4">
    <source>
        <dbReference type="Google" id="ProtNLM"/>
    </source>
</evidence>
<gene>
    <name evidence="2" type="ORF">KH315_14010</name>
</gene>
<proteinExistence type="predicted"/>
<accession>A0A9E1GMX9</accession>
<dbReference type="InterPro" id="IPR021496">
    <property type="entry name" value="DUF3150"/>
</dbReference>
<evidence type="ECO:0000256" key="1">
    <source>
        <dbReference type="SAM" id="MobiDB-lite"/>
    </source>
</evidence>